<dbReference type="SMR" id="A0A6C1E0T9"/>
<evidence type="ECO:0000259" key="1">
    <source>
        <dbReference type="PROSITE" id="PS51112"/>
    </source>
</evidence>
<reference evidence="2 3" key="1">
    <citation type="journal article" date="2019" name="BMC Genomics">
        <title>Chromosome level assembly and comparative genome analysis confirm lager-brewing yeasts originated from a single hybridization.</title>
        <authorList>
            <person name="Salazar A.N."/>
            <person name="Gorter de Vries A.R."/>
            <person name="van den Broek M."/>
            <person name="Brouwers N."/>
            <person name="de la Torre Cortes P."/>
            <person name="Kuijpers N.G.A."/>
            <person name="Daran J.G."/>
            <person name="Abeel T."/>
        </authorList>
    </citation>
    <scope>NUCLEOTIDE SEQUENCE [LARGE SCALE GENOMIC DNA]</scope>
    <source>
        <strain evidence="2 3">CBS 1483</strain>
    </source>
</reference>
<dbReference type="AlphaFoldDB" id="A0A6C1E0T9"/>
<evidence type="ECO:0000313" key="2">
    <source>
        <dbReference type="EMBL" id="QID82609.1"/>
    </source>
</evidence>
<dbReference type="Gene3D" id="3.30.700.20">
    <property type="entry name" value="Hypothetical protein ph0010, domain 1"/>
    <property type="match status" value="1"/>
</dbReference>
<dbReference type="EMBL" id="CP048996">
    <property type="protein sequence ID" value="QID82609.1"/>
    <property type="molecule type" value="Genomic_DNA"/>
</dbReference>
<dbReference type="InterPro" id="IPR023473">
    <property type="entry name" value="AMMECR1"/>
</dbReference>
<organism evidence="2 3">
    <name type="scientific">Saccharomyces pastorianus</name>
    <name type="common">Lager yeast</name>
    <name type="synonym">Saccharomyces cerevisiae x Saccharomyces eubayanus</name>
    <dbReference type="NCBI Taxonomy" id="27292"/>
    <lineage>
        <taxon>Eukaryota</taxon>
        <taxon>Fungi</taxon>
        <taxon>Dikarya</taxon>
        <taxon>Ascomycota</taxon>
        <taxon>Saccharomycotina</taxon>
        <taxon>Saccharomycetes</taxon>
        <taxon>Saccharomycetales</taxon>
        <taxon>Saccharomycetaceae</taxon>
        <taxon>Saccharomyces</taxon>
    </lineage>
</organism>
<dbReference type="OrthoDB" id="24630at2759"/>
<protein>
    <recommendedName>
        <fullName evidence="1">AMMECR1 domain-containing protein</fullName>
    </recommendedName>
</protein>
<dbReference type="FunFam" id="3.30.1490.150:FF:000002">
    <property type="entry name" value="YOR289W-like protein"/>
    <property type="match status" value="1"/>
</dbReference>
<feature type="domain" description="AMMECR1" evidence="1">
    <location>
        <begin position="21"/>
        <end position="246"/>
    </location>
</feature>
<sequence length="251" mass="29099">MALRLFRKSSFFAKISMEGPKGSSPFAFYAFYQLYSHLNPGKSSSLSLEDIRRRLYPDFKIDYNEKTSLFITWKKKSNKHHTIDTNEENYILRGCIGTFAKMPIAHGIEKYSLIAALEDRRFSPIQKRELVDLKCSCNILGNFKTIFRGGGNPNGDIFDWELGKHGIELYFKHPKTGTTCSATFLPDVMPEQHWNKEDTFANLIEKAGYWGNISEVMDNFETYFIEVIRYEGKKSSITYEEFNKQLKDIEA</sequence>
<dbReference type="SUPFAM" id="SSF143447">
    <property type="entry name" value="AMMECR1-like"/>
    <property type="match status" value="1"/>
</dbReference>
<dbReference type="InterPro" id="IPR027485">
    <property type="entry name" value="AMMECR1_N"/>
</dbReference>
<keyword evidence="3" id="KW-1185">Reference proteome</keyword>
<dbReference type="Gene3D" id="3.30.1490.150">
    <property type="entry name" value="Hypothetical protein ph0010, domain 2"/>
    <property type="match status" value="1"/>
</dbReference>
<dbReference type="PANTHER" id="PTHR13016:SF0">
    <property type="entry name" value="AMME SYNDROME CANDIDATE GENE 1 PROTEIN"/>
    <property type="match status" value="1"/>
</dbReference>
<proteinExistence type="predicted"/>
<evidence type="ECO:0000313" key="3">
    <source>
        <dbReference type="Proteomes" id="UP000501346"/>
    </source>
</evidence>
<dbReference type="PROSITE" id="PS51112">
    <property type="entry name" value="AMMECR1"/>
    <property type="match status" value="1"/>
</dbReference>
<accession>A0A6C1E0T9</accession>
<name>A0A6C1E0T9_SACPS</name>
<gene>
    <name evidence="2" type="ORF">GRS66_005036</name>
</gene>
<dbReference type="Pfam" id="PF01871">
    <property type="entry name" value="AMMECR1"/>
    <property type="match status" value="1"/>
</dbReference>
<dbReference type="Proteomes" id="UP000501346">
    <property type="component" value="Chromosome ScXV-ScXI"/>
</dbReference>
<dbReference type="InterPro" id="IPR036071">
    <property type="entry name" value="AMMECR1_dom_sf"/>
</dbReference>
<dbReference type="InterPro" id="IPR002733">
    <property type="entry name" value="AMMECR1_domain"/>
</dbReference>
<dbReference type="NCBIfam" id="TIGR00296">
    <property type="entry name" value="TIGR00296 family protein"/>
    <property type="match status" value="1"/>
</dbReference>
<dbReference type="PANTHER" id="PTHR13016">
    <property type="entry name" value="AMMECR1 HOMOLOG"/>
    <property type="match status" value="1"/>
</dbReference>